<dbReference type="RefSeq" id="WP_072793078.1">
    <property type="nucleotide sequence ID" value="NZ_FQWM01000004.1"/>
</dbReference>
<evidence type="ECO:0000256" key="8">
    <source>
        <dbReference type="ARBA" id="ARBA00023136"/>
    </source>
</evidence>
<evidence type="ECO:0000256" key="1">
    <source>
        <dbReference type="ARBA" id="ARBA00004651"/>
    </source>
</evidence>
<dbReference type="InterPro" id="IPR036019">
    <property type="entry name" value="MscL_channel"/>
</dbReference>
<proteinExistence type="inferred from homology"/>
<dbReference type="NCBIfam" id="TIGR00220">
    <property type="entry name" value="mscL"/>
    <property type="match status" value="1"/>
</dbReference>
<evidence type="ECO:0000256" key="2">
    <source>
        <dbReference type="ARBA" id="ARBA00007254"/>
    </source>
</evidence>
<evidence type="ECO:0000256" key="10">
    <source>
        <dbReference type="HAMAP-Rule" id="MF_00115"/>
    </source>
</evidence>
<dbReference type="EMBL" id="FQWM01000004">
    <property type="protein sequence ID" value="SHH25346.1"/>
    <property type="molecule type" value="Genomic_DNA"/>
</dbReference>
<keyword evidence="6 10" id="KW-1133">Transmembrane helix</keyword>
<feature type="transmembrane region" description="Helical" evidence="10">
    <location>
        <begin position="12"/>
        <end position="31"/>
    </location>
</feature>
<keyword evidence="5 10" id="KW-0812">Transmembrane</keyword>
<keyword evidence="12" id="KW-1185">Reference proteome</keyword>
<accession>A0A1M5RGS7</accession>
<dbReference type="OrthoDB" id="9810350at2"/>
<keyword evidence="7 10" id="KW-0406">Ion transport</keyword>
<sequence>MFQEFKAFIAKGNVMDMAVGIIVGAAFTAIVKSMVDDLINPIIGLFTGGIDFTNSYMVLSGDVPEDATLDAAREAGAAVFAHGAFIMAVINFLMIAFVVFMLVRYVNKVKDAAVAKEETPAEEAPAGPTELDVLLEIRDALKK</sequence>
<comment type="subcellular location">
    <subcellularLocation>
        <location evidence="10">Cell inner membrane</location>
        <topology evidence="10">Multi-pass membrane protein</topology>
    </subcellularLocation>
    <subcellularLocation>
        <location evidence="1">Cell membrane</location>
        <topology evidence="1">Multi-pass membrane protein</topology>
    </subcellularLocation>
</comment>
<evidence type="ECO:0000313" key="11">
    <source>
        <dbReference type="EMBL" id="SHH25346.1"/>
    </source>
</evidence>
<name>A0A1M5RGS7_9RHOB</name>
<dbReference type="NCBIfam" id="NF010557">
    <property type="entry name" value="PRK13952.1"/>
    <property type="match status" value="1"/>
</dbReference>
<feature type="transmembrane region" description="Helical" evidence="10">
    <location>
        <begin position="79"/>
        <end position="103"/>
    </location>
</feature>
<dbReference type="PRINTS" id="PR01264">
    <property type="entry name" value="MECHCHANNEL"/>
</dbReference>
<dbReference type="Pfam" id="PF01741">
    <property type="entry name" value="MscL"/>
    <property type="match status" value="1"/>
</dbReference>
<dbReference type="PANTHER" id="PTHR30266">
    <property type="entry name" value="MECHANOSENSITIVE CHANNEL MSCL"/>
    <property type="match status" value="1"/>
</dbReference>
<evidence type="ECO:0000256" key="7">
    <source>
        <dbReference type="ARBA" id="ARBA00023065"/>
    </source>
</evidence>
<reference evidence="12" key="1">
    <citation type="submission" date="2016-11" db="EMBL/GenBank/DDBJ databases">
        <authorList>
            <person name="Varghese N."/>
            <person name="Submissions S."/>
        </authorList>
    </citation>
    <scope>NUCLEOTIDE SEQUENCE [LARGE SCALE GENOMIC DNA]</scope>
    <source>
        <strain evidence="12">DSM 28223</strain>
    </source>
</reference>
<dbReference type="InterPro" id="IPR019823">
    <property type="entry name" value="Mechanosensitive_channel_CS"/>
</dbReference>
<evidence type="ECO:0000256" key="4">
    <source>
        <dbReference type="ARBA" id="ARBA00022475"/>
    </source>
</evidence>
<dbReference type="GO" id="GO:0005886">
    <property type="term" value="C:plasma membrane"/>
    <property type="evidence" value="ECO:0007669"/>
    <property type="project" value="UniProtKB-SubCell"/>
</dbReference>
<evidence type="ECO:0000256" key="9">
    <source>
        <dbReference type="ARBA" id="ARBA00023303"/>
    </source>
</evidence>
<dbReference type="InterPro" id="IPR001185">
    <property type="entry name" value="MS_channel"/>
</dbReference>
<protein>
    <recommendedName>
        <fullName evidence="10">Large-conductance mechanosensitive channel</fullName>
    </recommendedName>
</protein>
<evidence type="ECO:0000313" key="12">
    <source>
        <dbReference type="Proteomes" id="UP000184211"/>
    </source>
</evidence>
<dbReference type="SUPFAM" id="SSF81330">
    <property type="entry name" value="Gated mechanosensitive channel"/>
    <property type="match status" value="1"/>
</dbReference>
<keyword evidence="9 10" id="KW-0407">Ion channel</keyword>
<keyword evidence="3 10" id="KW-0813">Transport</keyword>
<evidence type="ECO:0000256" key="5">
    <source>
        <dbReference type="ARBA" id="ARBA00022692"/>
    </source>
</evidence>
<dbReference type="AlphaFoldDB" id="A0A1M5RGS7"/>
<dbReference type="GO" id="GO:0008381">
    <property type="term" value="F:mechanosensitive monoatomic ion channel activity"/>
    <property type="evidence" value="ECO:0007669"/>
    <property type="project" value="UniProtKB-UniRule"/>
</dbReference>
<keyword evidence="10" id="KW-0997">Cell inner membrane</keyword>
<dbReference type="PANTHER" id="PTHR30266:SF2">
    <property type="entry name" value="LARGE-CONDUCTANCE MECHANOSENSITIVE CHANNEL"/>
    <property type="match status" value="1"/>
</dbReference>
<gene>
    <name evidence="10" type="primary">mscL</name>
    <name evidence="11" type="ORF">SAMN04488044_2192</name>
</gene>
<dbReference type="InterPro" id="IPR037673">
    <property type="entry name" value="MSC/AndL"/>
</dbReference>
<organism evidence="11 12">
    <name type="scientific">Cognatishimia maritima</name>
    <dbReference type="NCBI Taxonomy" id="870908"/>
    <lineage>
        <taxon>Bacteria</taxon>
        <taxon>Pseudomonadati</taxon>
        <taxon>Pseudomonadota</taxon>
        <taxon>Alphaproteobacteria</taxon>
        <taxon>Rhodobacterales</taxon>
        <taxon>Paracoccaceae</taxon>
        <taxon>Cognatishimia</taxon>
    </lineage>
</organism>
<dbReference type="STRING" id="870908.SAMN04488044_2192"/>
<evidence type="ECO:0000256" key="6">
    <source>
        <dbReference type="ARBA" id="ARBA00022989"/>
    </source>
</evidence>
<dbReference type="Proteomes" id="UP000184211">
    <property type="component" value="Unassembled WGS sequence"/>
</dbReference>
<dbReference type="HAMAP" id="MF_00115">
    <property type="entry name" value="MscL"/>
    <property type="match status" value="1"/>
</dbReference>
<comment type="similarity">
    <text evidence="2 10">Belongs to the MscL family.</text>
</comment>
<comment type="subunit">
    <text evidence="10">Homopentamer.</text>
</comment>
<keyword evidence="8 10" id="KW-0472">Membrane</keyword>
<keyword evidence="4 10" id="KW-1003">Cell membrane</keyword>
<comment type="function">
    <text evidence="10">Channel that opens in response to stretch forces in the membrane lipid bilayer. May participate in the regulation of osmotic pressure changes within the cell.</text>
</comment>
<dbReference type="Gene3D" id="1.10.1200.120">
    <property type="entry name" value="Large-conductance mechanosensitive channel, MscL, domain 1"/>
    <property type="match status" value="1"/>
</dbReference>
<evidence type="ECO:0000256" key="3">
    <source>
        <dbReference type="ARBA" id="ARBA00022448"/>
    </source>
</evidence>
<dbReference type="PROSITE" id="PS01327">
    <property type="entry name" value="MSCL"/>
    <property type="match status" value="1"/>
</dbReference>